<proteinExistence type="predicted"/>
<organism evidence="1 2">
    <name type="scientific">Brassica campestris</name>
    <name type="common">Field mustard</name>
    <dbReference type="NCBI Taxonomy" id="3711"/>
    <lineage>
        <taxon>Eukaryota</taxon>
        <taxon>Viridiplantae</taxon>
        <taxon>Streptophyta</taxon>
        <taxon>Embryophyta</taxon>
        <taxon>Tracheophyta</taxon>
        <taxon>Spermatophyta</taxon>
        <taxon>Magnoliopsida</taxon>
        <taxon>eudicotyledons</taxon>
        <taxon>Gunneridae</taxon>
        <taxon>Pentapetalae</taxon>
        <taxon>rosids</taxon>
        <taxon>malvids</taxon>
        <taxon>Brassicales</taxon>
        <taxon>Brassicaceae</taxon>
        <taxon>Brassiceae</taxon>
        <taxon>Brassica</taxon>
    </lineage>
</organism>
<protein>
    <submittedName>
        <fullName evidence="1">Uncharacterized protein</fullName>
    </submittedName>
</protein>
<reference evidence="1 2" key="1">
    <citation type="submission" date="2021-07" db="EMBL/GenBank/DDBJ databases">
        <authorList>
            <consortium name="Genoscope - CEA"/>
            <person name="William W."/>
        </authorList>
    </citation>
    <scope>NUCLEOTIDE SEQUENCE [LARGE SCALE GENOMIC DNA]</scope>
</reference>
<name>A0A8D9HLX6_BRACM</name>
<evidence type="ECO:0000313" key="2">
    <source>
        <dbReference type="Proteomes" id="UP000694005"/>
    </source>
</evidence>
<dbReference type="Proteomes" id="UP000694005">
    <property type="component" value="Chromosome A07"/>
</dbReference>
<evidence type="ECO:0000313" key="1">
    <source>
        <dbReference type="EMBL" id="CAG7902008.1"/>
    </source>
</evidence>
<dbReference type="AlphaFoldDB" id="A0A8D9HLX6"/>
<sequence length="74" mass="8077">MVICRLLALKHISSFDIVVGSWLLVSSFPAVLTIIEIDVSLDSNFIKEARNPLALALSHEVNGFRGVIQPTSVD</sequence>
<accession>A0A8D9HLX6</accession>
<gene>
    <name evidence="1" type="ORF">BRAPAZ1V2_A07P16520.2</name>
</gene>
<dbReference type="Gramene" id="A07p16520.2_BraZ1">
    <property type="protein sequence ID" value="A07p16520.2_BraZ1.CDS"/>
    <property type="gene ID" value="A07g16520.2_BraZ1"/>
</dbReference>
<dbReference type="EMBL" id="LS974623">
    <property type="protein sequence ID" value="CAG7902008.1"/>
    <property type="molecule type" value="Genomic_DNA"/>
</dbReference>